<organism evidence="2 3">
    <name type="scientific">Methanospirillum lacunae</name>
    <dbReference type="NCBI Taxonomy" id="668570"/>
    <lineage>
        <taxon>Archaea</taxon>
        <taxon>Methanobacteriati</taxon>
        <taxon>Methanobacteriota</taxon>
        <taxon>Stenosarchaea group</taxon>
        <taxon>Methanomicrobia</taxon>
        <taxon>Methanomicrobiales</taxon>
        <taxon>Methanospirillaceae</taxon>
        <taxon>Methanospirillum</taxon>
    </lineage>
</organism>
<dbReference type="EMBL" id="QGMY01000007">
    <property type="protein sequence ID" value="PWR72271.1"/>
    <property type="molecule type" value="Genomic_DNA"/>
</dbReference>
<dbReference type="GeneID" id="97547845"/>
<dbReference type="RefSeq" id="WP_109968760.1">
    <property type="nucleotide sequence ID" value="NZ_CP176093.1"/>
</dbReference>
<name>A0A2V2N9J8_9EURY</name>
<keyword evidence="3" id="KW-1185">Reference proteome</keyword>
<gene>
    <name evidence="2" type="ORF">DK846_09860</name>
</gene>
<protein>
    <submittedName>
        <fullName evidence="2">Uncharacterized protein</fullName>
    </submittedName>
</protein>
<proteinExistence type="predicted"/>
<dbReference type="AlphaFoldDB" id="A0A2V2N9J8"/>
<comment type="caution">
    <text evidence="2">The sequence shown here is derived from an EMBL/GenBank/DDBJ whole genome shotgun (WGS) entry which is preliminary data.</text>
</comment>
<dbReference type="Proteomes" id="UP000245657">
    <property type="component" value="Unassembled WGS sequence"/>
</dbReference>
<dbReference type="OrthoDB" id="145047at2157"/>
<evidence type="ECO:0000313" key="2">
    <source>
        <dbReference type="EMBL" id="PWR72271.1"/>
    </source>
</evidence>
<keyword evidence="1" id="KW-0812">Transmembrane</keyword>
<keyword evidence="1" id="KW-1133">Transmembrane helix</keyword>
<keyword evidence="1" id="KW-0472">Membrane</keyword>
<accession>A0A2V2N9J8</accession>
<feature type="transmembrane region" description="Helical" evidence="1">
    <location>
        <begin position="6"/>
        <end position="23"/>
    </location>
</feature>
<sequence>MKPYFIVSMIILVISVIGAIFLPEQNGSPILLFLFVELASLVSFYVFFSVIIPTLIPEYRNVDENFNCGASEIYLNQDEIYTLESPFGSVRDE</sequence>
<reference evidence="2 3" key="1">
    <citation type="submission" date="2018-05" db="EMBL/GenBank/DDBJ databases">
        <title>Draft genome of Methanospirillum lacunae Ki8-1.</title>
        <authorList>
            <person name="Dueholm M.S."/>
            <person name="Nielsen P.H."/>
            <person name="Bakmann L.F."/>
            <person name="Otzen D.E."/>
        </authorList>
    </citation>
    <scope>NUCLEOTIDE SEQUENCE [LARGE SCALE GENOMIC DNA]</scope>
    <source>
        <strain evidence="2 3">Ki8-1</strain>
    </source>
</reference>
<feature type="transmembrane region" description="Helical" evidence="1">
    <location>
        <begin position="30"/>
        <end position="56"/>
    </location>
</feature>
<evidence type="ECO:0000256" key="1">
    <source>
        <dbReference type="SAM" id="Phobius"/>
    </source>
</evidence>
<evidence type="ECO:0000313" key="3">
    <source>
        <dbReference type="Proteomes" id="UP000245657"/>
    </source>
</evidence>